<comment type="caution">
    <text evidence="2">The sequence shown here is derived from an EMBL/GenBank/DDBJ whole genome shotgun (WGS) entry which is preliminary data.</text>
</comment>
<accession>A0AAD8QEB6</accession>
<sequence length="126" mass="14134">MRLVCVCVCVLSVLRVYETKRNLETFGWVERRDKRAPSTLRIHVAASNRQAWQSCWQPGRRYSGTLTQRQPPVPYHVPSLGTLRTSAADSGRARALRGPDATSSFLLRGPSKDHCVRHCAIDESAT</sequence>
<evidence type="ECO:0000313" key="2">
    <source>
        <dbReference type="EMBL" id="KAK1600579.1"/>
    </source>
</evidence>
<organism evidence="2 3">
    <name type="scientific">Colletotrichum navitas</name>
    <dbReference type="NCBI Taxonomy" id="681940"/>
    <lineage>
        <taxon>Eukaryota</taxon>
        <taxon>Fungi</taxon>
        <taxon>Dikarya</taxon>
        <taxon>Ascomycota</taxon>
        <taxon>Pezizomycotina</taxon>
        <taxon>Sordariomycetes</taxon>
        <taxon>Hypocreomycetidae</taxon>
        <taxon>Glomerellales</taxon>
        <taxon>Glomerellaceae</taxon>
        <taxon>Colletotrichum</taxon>
        <taxon>Colletotrichum graminicola species complex</taxon>
    </lineage>
</organism>
<evidence type="ECO:0008006" key="4">
    <source>
        <dbReference type="Google" id="ProtNLM"/>
    </source>
</evidence>
<feature type="chain" id="PRO_5042244742" description="Secreted protein" evidence="1">
    <location>
        <begin position="20"/>
        <end position="126"/>
    </location>
</feature>
<dbReference type="Proteomes" id="UP001230504">
    <property type="component" value="Unassembled WGS sequence"/>
</dbReference>
<dbReference type="EMBL" id="JAHLJV010000001">
    <property type="protein sequence ID" value="KAK1600579.1"/>
    <property type="molecule type" value="Genomic_DNA"/>
</dbReference>
<gene>
    <name evidence="2" type="ORF">LY79DRAFT_24708</name>
</gene>
<keyword evidence="3" id="KW-1185">Reference proteome</keyword>
<protein>
    <recommendedName>
        <fullName evidence="4">Secreted protein</fullName>
    </recommendedName>
</protein>
<name>A0AAD8QEB6_9PEZI</name>
<dbReference type="GeneID" id="85436050"/>
<proteinExistence type="predicted"/>
<evidence type="ECO:0000313" key="3">
    <source>
        <dbReference type="Proteomes" id="UP001230504"/>
    </source>
</evidence>
<evidence type="ECO:0000256" key="1">
    <source>
        <dbReference type="SAM" id="SignalP"/>
    </source>
</evidence>
<keyword evidence="1" id="KW-0732">Signal</keyword>
<feature type="signal peptide" evidence="1">
    <location>
        <begin position="1"/>
        <end position="19"/>
    </location>
</feature>
<dbReference type="AlphaFoldDB" id="A0AAD8QEB6"/>
<dbReference type="RefSeq" id="XP_060421075.1">
    <property type="nucleotide sequence ID" value="XM_060551810.1"/>
</dbReference>
<reference evidence="2" key="1">
    <citation type="submission" date="2021-06" db="EMBL/GenBank/DDBJ databases">
        <title>Comparative genomics, transcriptomics and evolutionary studies reveal genomic signatures of adaptation to plant cell wall in hemibiotrophic fungi.</title>
        <authorList>
            <consortium name="DOE Joint Genome Institute"/>
            <person name="Baroncelli R."/>
            <person name="Diaz J.F."/>
            <person name="Benocci T."/>
            <person name="Peng M."/>
            <person name="Battaglia E."/>
            <person name="Haridas S."/>
            <person name="Andreopoulos W."/>
            <person name="Labutti K."/>
            <person name="Pangilinan J."/>
            <person name="Floch G.L."/>
            <person name="Makela M.R."/>
            <person name="Henrissat B."/>
            <person name="Grigoriev I.V."/>
            <person name="Crouch J.A."/>
            <person name="De Vries R.P."/>
            <person name="Sukno S.A."/>
            <person name="Thon M.R."/>
        </authorList>
    </citation>
    <scope>NUCLEOTIDE SEQUENCE</scope>
    <source>
        <strain evidence="2">CBS 125086</strain>
    </source>
</reference>